<accession>A0A644SKV9</accession>
<reference evidence="1" key="1">
    <citation type="submission" date="2019-08" db="EMBL/GenBank/DDBJ databases">
        <authorList>
            <person name="Kucharzyk K."/>
            <person name="Murdoch R.W."/>
            <person name="Higgins S."/>
            <person name="Loffler F."/>
        </authorList>
    </citation>
    <scope>NUCLEOTIDE SEQUENCE</scope>
</reference>
<comment type="caution">
    <text evidence="1">The sequence shown here is derived from an EMBL/GenBank/DDBJ whole genome shotgun (WGS) entry which is preliminary data.</text>
</comment>
<protein>
    <submittedName>
        <fullName evidence="1">Uncharacterized protein</fullName>
    </submittedName>
</protein>
<sequence length="91" mass="10735">MIRLTPKPPDLIQMEIQMHIPQLDVINFLQKKGYEVKAYTLVFPATEEMLLSEPRTELHTFTATKPNENQSEENLFLNVFEKEIKEFLNEI</sequence>
<organism evidence="1">
    <name type="scientific">bioreactor metagenome</name>
    <dbReference type="NCBI Taxonomy" id="1076179"/>
    <lineage>
        <taxon>unclassified sequences</taxon>
        <taxon>metagenomes</taxon>
        <taxon>ecological metagenomes</taxon>
    </lineage>
</organism>
<dbReference type="EMBL" id="VSSQ01000001">
    <property type="protein sequence ID" value="MPL54927.1"/>
    <property type="molecule type" value="Genomic_DNA"/>
</dbReference>
<evidence type="ECO:0000313" key="1">
    <source>
        <dbReference type="EMBL" id="MPL54927.1"/>
    </source>
</evidence>
<proteinExistence type="predicted"/>
<name>A0A644SKV9_9ZZZZ</name>
<dbReference type="AlphaFoldDB" id="A0A644SKV9"/>
<gene>
    <name evidence="1" type="ORF">SDC9_00393</name>
</gene>